<dbReference type="InterPro" id="IPR010856">
    <property type="entry name" value="Gig2-like"/>
</dbReference>
<evidence type="ECO:0000313" key="2">
    <source>
        <dbReference type="EMBL" id="KAF5363209.1"/>
    </source>
</evidence>
<dbReference type="EMBL" id="JAACJM010000034">
    <property type="protein sequence ID" value="KAF5363209.1"/>
    <property type="molecule type" value="Genomic_DNA"/>
</dbReference>
<protein>
    <recommendedName>
        <fullName evidence="4">DUF1479-domain-containing protein</fullName>
    </recommendedName>
</protein>
<dbReference type="AlphaFoldDB" id="A0A8H5GE28"/>
<evidence type="ECO:0000256" key="1">
    <source>
        <dbReference type="SAM" id="MobiDB-lite"/>
    </source>
</evidence>
<sequence length="474" mass="52683">MATQTIMMPASPTPSMIQKAEGTIASAFASLEADNFVLPPRFKELKKEIWKENLVQAWKEILEELELRTNEIISQGGQIIPQINYAGLSRGLTPEQEAQVRKTGVIVVKGAVPKEEALAWKQDVKDYATENKERVKGFPAGNIQVYEFYNTKSQVRGRTHPAILETQKQLLSLWGTSDSSTEISLTTPISYFDRVRIRQPGDTAFTLGPHVDGGSIERWEDPGYRLCFKSILEGRWKEHNPFDASPRINAKSDLYGGASQCSAFRPWQGWTSMSTTGPNEGTLRVLPMLALSTAYIMLRPFFRPKSTSNPDAPSLKFDDWELDLSSTAFPGATLGGGLELREKTHPHLRLDKTMISIPKVEPGDQVYWHCDVVHAVESQHRGEGDSSVLYIPAVPLTEYNATYLRQQRENFVAGLPAPDFPGGEGESNNTNRGSRDDIITKLGLQAFGFEPFEAKDTNNTAFIHKVNVILAVGA</sequence>
<feature type="region of interest" description="Disordered" evidence="1">
    <location>
        <begin position="416"/>
        <end position="435"/>
    </location>
</feature>
<dbReference type="OrthoDB" id="8249012at2759"/>
<evidence type="ECO:0000313" key="3">
    <source>
        <dbReference type="Proteomes" id="UP000559256"/>
    </source>
</evidence>
<evidence type="ECO:0008006" key="4">
    <source>
        <dbReference type="Google" id="ProtNLM"/>
    </source>
</evidence>
<dbReference type="Pfam" id="PF07350">
    <property type="entry name" value="Gig2-like"/>
    <property type="match status" value="1"/>
</dbReference>
<dbReference type="Gene3D" id="2.60.120.330">
    <property type="entry name" value="B-lactam Antibiotic, Isopenicillin N Synthase, Chain"/>
    <property type="match status" value="1"/>
</dbReference>
<reference evidence="2 3" key="1">
    <citation type="journal article" date="2020" name="ISME J.">
        <title>Uncovering the hidden diversity of litter-decomposition mechanisms in mushroom-forming fungi.</title>
        <authorList>
            <person name="Floudas D."/>
            <person name="Bentzer J."/>
            <person name="Ahren D."/>
            <person name="Johansson T."/>
            <person name="Persson P."/>
            <person name="Tunlid A."/>
        </authorList>
    </citation>
    <scope>NUCLEOTIDE SEQUENCE [LARGE SCALE GENOMIC DNA]</scope>
    <source>
        <strain evidence="2 3">CBS 291.85</strain>
    </source>
</reference>
<gene>
    <name evidence="2" type="ORF">D9758_008377</name>
</gene>
<accession>A0A8H5GE28</accession>
<dbReference type="PANTHER" id="PTHR30613">
    <property type="entry name" value="UNCHARACTERIZED PROTEIN YBIU-RELATED"/>
    <property type="match status" value="1"/>
</dbReference>
<dbReference type="PANTHER" id="PTHR30613:SF1">
    <property type="entry name" value="DUF1479 DOMAIN PROTEIN (AFU_ORTHOLOGUE AFUA_5G09280)"/>
    <property type="match status" value="1"/>
</dbReference>
<organism evidence="2 3">
    <name type="scientific">Tetrapyrgos nigripes</name>
    <dbReference type="NCBI Taxonomy" id="182062"/>
    <lineage>
        <taxon>Eukaryota</taxon>
        <taxon>Fungi</taxon>
        <taxon>Dikarya</taxon>
        <taxon>Basidiomycota</taxon>
        <taxon>Agaricomycotina</taxon>
        <taxon>Agaricomycetes</taxon>
        <taxon>Agaricomycetidae</taxon>
        <taxon>Agaricales</taxon>
        <taxon>Marasmiineae</taxon>
        <taxon>Marasmiaceae</taxon>
        <taxon>Tetrapyrgos</taxon>
    </lineage>
</organism>
<proteinExistence type="predicted"/>
<keyword evidence="3" id="KW-1185">Reference proteome</keyword>
<dbReference type="SUPFAM" id="SSF51197">
    <property type="entry name" value="Clavaminate synthase-like"/>
    <property type="match status" value="1"/>
</dbReference>
<name>A0A8H5GE28_9AGAR</name>
<dbReference type="Proteomes" id="UP000559256">
    <property type="component" value="Unassembled WGS sequence"/>
</dbReference>
<comment type="caution">
    <text evidence="2">The sequence shown here is derived from an EMBL/GenBank/DDBJ whole genome shotgun (WGS) entry which is preliminary data.</text>
</comment>
<dbReference type="InterPro" id="IPR027443">
    <property type="entry name" value="IPNS-like_sf"/>
</dbReference>